<evidence type="ECO:0000256" key="3">
    <source>
        <dbReference type="SAM" id="Phobius"/>
    </source>
</evidence>
<protein>
    <submittedName>
        <fullName evidence="5">Fujikurins efflux protein</fullName>
    </submittedName>
</protein>
<name>A0A559MJS8_9HELO</name>
<feature type="transmembrane region" description="Helical" evidence="3">
    <location>
        <begin position="331"/>
        <end position="351"/>
    </location>
</feature>
<sequence length="465" mass="50587">MAHGIRPAESDRKRPSVSDINEVEIGQDLDAQKFSDDLVFEFPEGGRRAWMAVAGAFLCLFVGGVEYSFGVFITYYSTHFLKDEPVSTIAWIGSAGAFIHTTVGLLVGKLYDDGWFRHLIFIGSFLHVFSFMMLSLCTKFWQVWLAQGIGMGVATGFLYQPALAIVSQYFNRRRSFAMGIVMTGASTGGVLFPILMNNSFDKLGFAWGIRVAAFLMLGCLIIANLIIAPRISTRSIGGKTRIKKDTISRQETPIHKINYRQFFDPAFIITTAGCFLIQIGTGFPYAYITSYATLEGNISANLQFYLLPLTFAGSAVGSPIMAALGDSAGVFNVVISSTFISAGLQASIYGAKTDASAVVISFLYGFMAAGFQSMVGPIYARLSNTVLEIGHRMGIGFFIIGIGTLISSPIQGALLGSNAATYEWWKPLMFSVLCLLLGSCLLVVSRHMLIKRLGVLQNIAGFIRA</sequence>
<keyword evidence="6" id="KW-1185">Reference proteome</keyword>
<accession>A0A559MJS8</accession>
<evidence type="ECO:0000256" key="2">
    <source>
        <dbReference type="ARBA" id="ARBA00006727"/>
    </source>
</evidence>
<dbReference type="InterPro" id="IPR036259">
    <property type="entry name" value="MFS_trans_sf"/>
</dbReference>
<dbReference type="GO" id="GO:0022857">
    <property type="term" value="F:transmembrane transporter activity"/>
    <property type="evidence" value="ECO:0007669"/>
    <property type="project" value="InterPro"/>
</dbReference>
<feature type="domain" description="Major facilitator superfamily (MFS) profile" evidence="4">
    <location>
        <begin position="48"/>
        <end position="449"/>
    </location>
</feature>
<dbReference type="GO" id="GO:0016020">
    <property type="term" value="C:membrane"/>
    <property type="evidence" value="ECO:0007669"/>
    <property type="project" value="UniProtKB-SubCell"/>
</dbReference>
<feature type="transmembrane region" description="Helical" evidence="3">
    <location>
        <begin position="88"/>
        <end position="107"/>
    </location>
</feature>
<keyword evidence="3" id="KW-0812">Transmembrane</keyword>
<evidence type="ECO:0000313" key="6">
    <source>
        <dbReference type="Proteomes" id="UP000315522"/>
    </source>
</evidence>
<dbReference type="InterPro" id="IPR020846">
    <property type="entry name" value="MFS_dom"/>
</dbReference>
<comment type="similarity">
    <text evidence="2">Belongs to the major facilitator superfamily. Monocarboxylate porter (TC 2.A.1.13) family.</text>
</comment>
<proteinExistence type="inferred from homology"/>
<evidence type="ECO:0000313" key="5">
    <source>
        <dbReference type="EMBL" id="TVY93212.1"/>
    </source>
</evidence>
<feature type="transmembrane region" description="Helical" evidence="3">
    <location>
        <begin position="142"/>
        <end position="164"/>
    </location>
</feature>
<dbReference type="Pfam" id="PF07690">
    <property type="entry name" value="MFS_1"/>
    <property type="match status" value="1"/>
</dbReference>
<comment type="caution">
    <text evidence="5">The sequence shown here is derived from an EMBL/GenBank/DDBJ whole genome shotgun (WGS) entry which is preliminary data.</text>
</comment>
<feature type="transmembrane region" description="Helical" evidence="3">
    <location>
        <begin position="50"/>
        <end position="76"/>
    </location>
</feature>
<evidence type="ECO:0000256" key="1">
    <source>
        <dbReference type="ARBA" id="ARBA00004141"/>
    </source>
</evidence>
<evidence type="ECO:0000259" key="4">
    <source>
        <dbReference type="PROSITE" id="PS50850"/>
    </source>
</evidence>
<feature type="transmembrane region" description="Helical" evidence="3">
    <location>
        <begin position="424"/>
        <end position="444"/>
    </location>
</feature>
<keyword evidence="3" id="KW-0472">Membrane</keyword>
<comment type="subcellular location">
    <subcellularLocation>
        <location evidence="1">Membrane</location>
        <topology evidence="1">Multi-pass membrane protein</topology>
    </subcellularLocation>
</comment>
<dbReference type="EMBL" id="QGML01000169">
    <property type="protein sequence ID" value="TVY93212.1"/>
    <property type="molecule type" value="Genomic_DNA"/>
</dbReference>
<feature type="transmembrane region" description="Helical" evidence="3">
    <location>
        <begin position="176"/>
        <end position="195"/>
    </location>
</feature>
<dbReference type="InterPro" id="IPR011701">
    <property type="entry name" value="MFS"/>
</dbReference>
<dbReference type="AlphaFoldDB" id="A0A559MJS8"/>
<feature type="transmembrane region" description="Helical" evidence="3">
    <location>
        <begin position="392"/>
        <end position="412"/>
    </location>
</feature>
<dbReference type="Proteomes" id="UP000315522">
    <property type="component" value="Unassembled WGS sequence"/>
</dbReference>
<reference evidence="5 6" key="1">
    <citation type="submission" date="2018-05" db="EMBL/GenBank/DDBJ databases">
        <title>Genome sequencing and assembly of the regulated plant pathogen Lachnellula willkommii and related sister species for the development of diagnostic species identification markers.</title>
        <authorList>
            <person name="Giroux E."/>
            <person name="Bilodeau G."/>
        </authorList>
    </citation>
    <scope>NUCLEOTIDE SEQUENCE [LARGE SCALE GENOMIC DNA]</scope>
    <source>
        <strain evidence="5 6">CBS 172.35</strain>
    </source>
</reference>
<dbReference type="SUPFAM" id="SSF103473">
    <property type="entry name" value="MFS general substrate transporter"/>
    <property type="match status" value="1"/>
</dbReference>
<feature type="transmembrane region" description="Helical" evidence="3">
    <location>
        <begin position="119"/>
        <end position="136"/>
    </location>
</feature>
<organism evidence="5 6">
    <name type="scientific">Lachnellula willkommii</name>
    <dbReference type="NCBI Taxonomy" id="215461"/>
    <lineage>
        <taxon>Eukaryota</taxon>
        <taxon>Fungi</taxon>
        <taxon>Dikarya</taxon>
        <taxon>Ascomycota</taxon>
        <taxon>Pezizomycotina</taxon>
        <taxon>Leotiomycetes</taxon>
        <taxon>Helotiales</taxon>
        <taxon>Lachnaceae</taxon>
        <taxon>Lachnellula</taxon>
    </lineage>
</organism>
<feature type="transmembrane region" description="Helical" evidence="3">
    <location>
        <begin position="302"/>
        <end position="324"/>
    </location>
</feature>
<dbReference type="PANTHER" id="PTHR11360:SF284">
    <property type="entry name" value="EG:103B4.3 PROTEIN-RELATED"/>
    <property type="match status" value="1"/>
</dbReference>
<gene>
    <name evidence="5" type="ORF">LAWI1_G000270</name>
</gene>
<keyword evidence="3" id="KW-1133">Transmembrane helix</keyword>
<feature type="transmembrane region" description="Helical" evidence="3">
    <location>
        <begin position="266"/>
        <end position="287"/>
    </location>
</feature>
<dbReference type="PROSITE" id="PS50850">
    <property type="entry name" value="MFS"/>
    <property type="match status" value="1"/>
</dbReference>
<dbReference type="PANTHER" id="PTHR11360">
    <property type="entry name" value="MONOCARBOXYLATE TRANSPORTER"/>
    <property type="match status" value="1"/>
</dbReference>
<dbReference type="Gene3D" id="1.20.1250.20">
    <property type="entry name" value="MFS general substrate transporter like domains"/>
    <property type="match status" value="2"/>
</dbReference>
<dbReference type="InterPro" id="IPR050327">
    <property type="entry name" value="Proton-linked_MCT"/>
</dbReference>
<feature type="transmembrane region" description="Helical" evidence="3">
    <location>
        <begin position="357"/>
        <end position="380"/>
    </location>
</feature>
<feature type="transmembrane region" description="Helical" evidence="3">
    <location>
        <begin position="207"/>
        <end position="227"/>
    </location>
</feature>